<dbReference type="PANTHER" id="PTHR18968">
    <property type="entry name" value="THIAMINE PYROPHOSPHATE ENZYMES"/>
    <property type="match status" value="1"/>
</dbReference>
<evidence type="ECO:0000259" key="17">
    <source>
        <dbReference type="Pfam" id="PF02776"/>
    </source>
</evidence>
<comment type="pathway">
    <text evidence="2 14">Amino-acid biosynthesis; L-valine biosynthesis; L-valine from pyruvate: step 1/4.</text>
</comment>
<keyword evidence="8 14" id="KW-0479">Metal-binding</keyword>
<dbReference type="InterPro" id="IPR029035">
    <property type="entry name" value="DHS-like_NAD/FAD-binding_dom"/>
</dbReference>
<evidence type="ECO:0000256" key="10">
    <source>
        <dbReference type="ARBA" id="ARBA00022842"/>
    </source>
</evidence>
<keyword evidence="6" id="KW-0285">Flavoprotein</keyword>
<comment type="similarity">
    <text evidence="3 14">Belongs to the TPP enzyme family.</text>
</comment>
<evidence type="ECO:0000256" key="1">
    <source>
        <dbReference type="ARBA" id="ARBA00004974"/>
    </source>
</evidence>
<evidence type="ECO:0000256" key="3">
    <source>
        <dbReference type="ARBA" id="ARBA00007812"/>
    </source>
</evidence>
<dbReference type="GO" id="GO:0003984">
    <property type="term" value="F:acetolactate synthase activity"/>
    <property type="evidence" value="ECO:0007669"/>
    <property type="project" value="UniProtKB-EC"/>
</dbReference>
<accession>A0A348AFW0</accession>
<keyword evidence="12 14" id="KW-0100">Branched-chain amino acid biosynthesis</keyword>
<dbReference type="Pfam" id="PF00205">
    <property type="entry name" value="TPP_enzyme_M"/>
    <property type="match status" value="1"/>
</dbReference>
<dbReference type="SUPFAM" id="SSF52518">
    <property type="entry name" value="Thiamin diphosphate-binding fold (THDP-binding)"/>
    <property type="match status" value="2"/>
</dbReference>
<gene>
    <name evidence="18" type="primary">ilvI</name>
    <name evidence="18" type="ORF">MAMMFC1_00598</name>
</gene>
<dbReference type="GO" id="GO:0009097">
    <property type="term" value="P:isoleucine biosynthetic process"/>
    <property type="evidence" value="ECO:0007669"/>
    <property type="project" value="UniProtKB-UniPathway"/>
</dbReference>
<sequence>MIILGAEAIVESLKHEGVEVVFGYPGGSVLTLYDAIYKASFPHILTRHEQGAVHAADGYARATGKTGVCFATSGPGGTNLVTGIATAYMDSIPLVAITGQVGLPLIGKDSFQEADICGITTPITKHNYLVKKVQELPRVLREAFYIARTGRPGPVVVDISRDVFNTELDYEYPATVQLRGYSPLFAGDPASIDKTLAALKQAQKPVVFVGGGVILSGTSQAVRKFADITGLPVITSLMGLGCIPCDTPQHLGMVGMHGSYAANMATAECDLLLGIGVRFDDRVTGLVRDFAPKAKVVHFDIDRAEVNKNVRADLKVIGDLRWSLPLLCEKASAYTQTQWRTEIEPWLAQVQKWKQEKPLTYNLSTEKVMPQEVIEKMSRLTQGDAVIVTDVGQHQMWTAQYYTFKKERSLLTSGGLGTMGYGLPAAIGAQLGLPDKTVVLFTGDGSIMMNCQEMATAADNRLPVKIIVLNNQVLGMVNQWQRMFYGERYSHSSTKGRTDFVKLAEAMGVTGFRVTKPAELTEILEKALWTEGPVLVDVLVPQTEDVLPMVPPGGRLDQMILGGMTG</sequence>
<keyword evidence="9" id="KW-0274">FAD</keyword>
<organism evidence="18 19">
    <name type="scientific">Methylomusa anaerophila</name>
    <dbReference type="NCBI Taxonomy" id="1930071"/>
    <lineage>
        <taxon>Bacteria</taxon>
        <taxon>Bacillati</taxon>
        <taxon>Bacillota</taxon>
        <taxon>Negativicutes</taxon>
        <taxon>Selenomonadales</taxon>
        <taxon>Sporomusaceae</taxon>
        <taxon>Methylomusa</taxon>
    </lineage>
</organism>
<dbReference type="InterPro" id="IPR000399">
    <property type="entry name" value="TPP-bd_CS"/>
</dbReference>
<feature type="domain" description="Thiamine pyrophosphate enzyme central" evidence="15">
    <location>
        <begin position="192"/>
        <end position="324"/>
    </location>
</feature>
<dbReference type="EC" id="2.2.1.6" evidence="4 14"/>
<dbReference type="FunFam" id="3.40.50.970:FF:000016">
    <property type="entry name" value="Acetolactate synthase"/>
    <property type="match status" value="1"/>
</dbReference>
<evidence type="ECO:0000256" key="8">
    <source>
        <dbReference type="ARBA" id="ARBA00022723"/>
    </source>
</evidence>
<comment type="pathway">
    <text evidence="1 14">Amino-acid biosynthesis; L-isoleucine biosynthesis; L-isoleucine from 2-oxobutanoate: step 1/4.</text>
</comment>
<proteinExistence type="inferred from homology"/>
<evidence type="ECO:0000259" key="15">
    <source>
        <dbReference type="Pfam" id="PF00205"/>
    </source>
</evidence>
<dbReference type="RefSeq" id="WP_126306354.1">
    <property type="nucleotide sequence ID" value="NZ_AP018449.1"/>
</dbReference>
<evidence type="ECO:0000313" key="18">
    <source>
        <dbReference type="EMBL" id="BBB89958.1"/>
    </source>
</evidence>
<evidence type="ECO:0000256" key="4">
    <source>
        <dbReference type="ARBA" id="ARBA00013145"/>
    </source>
</evidence>
<dbReference type="AlphaFoldDB" id="A0A348AFW0"/>
<dbReference type="Pfam" id="PF02776">
    <property type="entry name" value="TPP_enzyme_N"/>
    <property type="match status" value="1"/>
</dbReference>
<dbReference type="OrthoDB" id="4494979at2"/>
<dbReference type="CDD" id="cd02015">
    <property type="entry name" value="TPP_AHAS"/>
    <property type="match status" value="1"/>
</dbReference>
<comment type="cofactor">
    <cofactor evidence="14">
        <name>Mg(2+)</name>
        <dbReference type="ChEBI" id="CHEBI:18420"/>
    </cofactor>
    <text evidence="14">Binds 1 Mg(2+) ion per subunit.</text>
</comment>
<keyword evidence="10 14" id="KW-0460">Magnesium</keyword>
<dbReference type="Pfam" id="PF02775">
    <property type="entry name" value="TPP_enzyme_C"/>
    <property type="match status" value="1"/>
</dbReference>
<dbReference type="GO" id="GO:0009099">
    <property type="term" value="P:L-valine biosynthetic process"/>
    <property type="evidence" value="ECO:0007669"/>
    <property type="project" value="UniProtKB-UniPathway"/>
</dbReference>
<dbReference type="InterPro" id="IPR012846">
    <property type="entry name" value="Acetolactate_synth_lsu"/>
</dbReference>
<dbReference type="InterPro" id="IPR012000">
    <property type="entry name" value="Thiamin_PyroP_enz_cen_dom"/>
</dbReference>
<dbReference type="KEGG" id="mana:MAMMFC1_00598"/>
<evidence type="ECO:0000256" key="12">
    <source>
        <dbReference type="ARBA" id="ARBA00023304"/>
    </source>
</evidence>
<evidence type="ECO:0000313" key="19">
    <source>
        <dbReference type="Proteomes" id="UP000276437"/>
    </source>
</evidence>
<comment type="cofactor">
    <cofactor evidence="14">
        <name>thiamine diphosphate</name>
        <dbReference type="ChEBI" id="CHEBI:58937"/>
    </cofactor>
    <text evidence="14">Binds 1 thiamine pyrophosphate per subunit.</text>
</comment>
<dbReference type="PROSITE" id="PS00187">
    <property type="entry name" value="TPP_ENZYMES"/>
    <property type="match status" value="1"/>
</dbReference>
<feature type="domain" description="Thiamine pyrophosphate enzyme TPP-binding" evidence="16">
    <location>
        <begin position="390"/>
        <end position="538"/>
    </location>
</feature>
<comment type="catalytic activity">
    <reaction evidence="13 14">
        <text>2 pyruvate + H(+) = (2S)-2-acetolactate + CO2</text>
        <dbReference type="Rhea" id="RHEA:25249"/>
        <dbReference type="ChEBI" id="CHEBI:15361"/>
        <dbReference type="ChEBI" id="CHEBI:15378"/>
        <dbReference type="ChEBI" id="CHEBI:16526"/>
        <dbReference type="ChEBI" id="CHEBI:58476"/>
        <dbReference type="EC" id="2.2.1.6"/>
    </reaction>
</comment>
<keyword evidence="11 14" id="KW-0786">Thiamine pyrophosphate</keyword>
<dbReference type="UniPathway" id="UPA00047">
    <property type="reaction ID" value="UER00055"/>
</dbReference>
<evidence type="ECO:0000256" key="6">
    <source>
        <dbReference type="ARBA" id="ARBA00022630"/>
    </source>
</evidence>
<dbReference type="InterPro" id="IPR012001">
    <property type="entry name" value="Thiamin_PyroP_enz_TPP-bd_dom"/>
</dbReference>
<dbReference type="InterPro" id="IPR011766">
    <property type="entry name" value="TPP_enzyme_TPP-bd"/>
</dbReference>
<feature type="domain" description="Thiamine pyrophosphate enzyme N-terminal TPP-binding" evidence="17">
    <location>
        <begin position="5"/>
        <end position="117"/>
    </location>
</feature>
<dbReference type="GO" id="GO:0030976">
    <property type="term" value="F:thiamine pyrophosphate binding"/>
    <property type="evidence" value="ECO:0007669"/>
    <property type="project" value="UniProtKB-UniRule"/>
</dbReference>
<evidence type="ECO:0000256" key="2">
    <source>
        <dbReference type="ARBA" id="ARBA00005025"/>
    </source>
</evidence>
<keyword evidence="5 14" id="KW-0028">Amino-acid biosynthesis</keyword>
<keyword evidence="7 14" id="KW-0808">Transferase</keyword>
<dbReference type="InterPro" id="IPR045229">
    <property type="entry name" value="TPP_enz"/>
</dbReference>
<keyword evidence="19" id="KW-1185">Reference proteome</keyword>
<dbReference type="SUPFAM" id="SSF52467">
    <property type="entry name" value="DHS-like NAD/FAD-binding domain"/>
    <property type="match status" value="1"/>
</dbReference>
<reference evidence="18 19" key="1">
    <citation type="journal article" date="2018" name="Int. J. Syst. Evol. Microbiol.">
        <title>Methylomusa anaerophila gen. nov., sp. nov., an anaerobic methanol-utilizing bacterium isolated from a microbial fuel cell.</title>
        <authorList>
            <person name="Amano N."/>
            <person name="Yamamuro A."/>
            <person name="Miyahara M."/>
            <person name="Kouzuma A."/>
            <person name="Abe T."/>
            <person name="Watanabe K."/>
        </authorList>
    </citation>
    <scope>NUCLEOTIDE SEQUENCE [LARGE SCALE GENOMIC DNA]</scope>
    <source>
        <strain evidence="18 19">MMFC1</strain>
    </source>
</reference>
<dbReference type="EMBL" id="AP018449">
    <property type="protein sequence ID" value="BBB89958.1"/>
    <property type="molecule type" value="Genomic_DNA"/>
</dbReference>
<dbReference type="CDD" id="cd07035">
    <property type="entry name" value="TPP_PYR_POX_like"/>
    <property type="match status" value="1"/>
</dbReference>
<dbReference type="FunFam" id="3.40.50.970:FF:000007">
    <property type="entry name" value="Acetolactate synthase"/>
    <property type="match status" value="1"/>
</dbReference>
<evidence type="ECO:0000259" key="16">
    <source>
        <dbReference type="Pfam" id="PF02775"/>
    </source>
</evidence>
<dbReference type="FunFam" id="3.40.50.1220:FF:000008">
    <property type="entry name" value="Acetolactate synthase"/>
    <property type="match status" value="1"/>
</dbReference>
<dbReference type="NCBIfam" id="TIGR00118">
    <property type="entry name" value="acolac_lg"/>
    <property type="match status" value="1"/>
</dbReference>
<evidence type="ECO:0000256" key="9">
    <source>
        <dbReference type="ARBA" id="ARBA00022827"/>
    </source>
</evidence>
<dbReference type="InterPro" id="IPR029061">
    <property type="entry name" value="THDP-binding"/>
</dbReference>
<dbReference type="Proteomes" id="UP000276437">
    <property type="component" value="Chromosome"/>
</dbReference>
<evidence type="ECO:0000256" key="5">
    <source>
        <dbReference type="ARBA" id="ARBA00022605"/>
    </source>
</evidence>
<dbReference type="GO" id="GO:0000287">
    <property type="term" value="F:magnesium ion binding"/>
    <property type="evidence" value="ECO:0007669"/>
    <property type="project" value="UniProtKB-UniRule"/>
</dbReference>
<dbReference type="Gene3D" id="3.40.50.970">
    <property type="match status" value="2"/>
</dbReference>
<dbReference type="InterPro" id="IPR039368">
    <property type="entry name" value="AHAS_TPP"/>
</dbReference>
<evidence type="ECO:0000256" key="11">
    <source>
        <dbReference type="ARBA" id="ARBA00023052"/>
    </source>
</evidence>
<dbReference type="PANTHER" id="PTHR18968:SF13">
    <property type="entry name" value="ACETOLACTATE SYNTHASE CATALYTIC SUBUNIT, MITOCHONDRIAL"/>
    <property type="match status" value="1"/>
</dbReference>
<dbReference type="GO" id="GO:0050660">
    <property type="term" value="F:flavin adenine dinucleotide binding"/>
    <property type="evidence" value="ECO:0007669"/>
    <property type="project" value="InterPro"/>
</dbReference>
<evidence type="ECO:0000256" key="14">
    <source>
        <dbReference type="RuleBase" id="RU003591"/>
    </source>
</evidence>
<dbReference type="UniPathway" id="UPA00049">
    <property type="reaction ID" value="UER00059"/>
</dbReference>
<evidence type="ECO:0000256" key="7">
    <source>
        <dbReference type="ARBA" id="ARBA00022679"/>
    </source>
</evidence>
<protein>
    <recommendedName>
        <fullName evidence="4 14">Acetolactate synthase</fullName>
        <ecNumber evidence="4 14">2.2.1.6</ecNumber>
    </recommendedName>
</protein>
<name>A0A348AFW0_9FIRM</name>
<evidence type="ECO:0000256" key="13">
    <source>
        <dbReference type="ARBA" id="ARBA00048670"/>
    </source>
</evidence>
<dbReference type="GO" id="GO:0005948">
    <property type="term" value="C:acetolactate synthase complex"/>
    <property type="evidence" value="ECO:0007669"/>
    <property type="project" value="TreeGrafter"/>
</dbReference>
<dbReference type="Gene3D" id="3.40.50.1220">
    <property type="entry name" value="TPP-binding domain"/>
    <property type="match status" value="1"/>
</dbReference>